<dbReference type="RefSeq" id="XP_046120550.1">
    <property type="nucleotide sequence ID" value="XM_046260069.1"/>
</dbReference>
<evidence type="ECO:0000259" key="1">
    <source>
        <dbReference type="PROSITE" id="PS51462"/>
    </source>
</evidence>
<comment type="caution">
    <text evidence="2">The sequence shown here is derived from an EMBL/GenBank/DDBJ whole genome shotgun (WGS) entry which is preliminary data.</text>
</comment>
<dbReference type="GeneID" id="70290972"/>
<evidence type="ECO:0000313" key="3">
    <source>
        <dbReference type="Proteomes" id="UP000887229"/>
    </source>
</evidence>
<organism evidence="2 3">
    <name type="scientific">Emericellopsis atlantica</name>
    <dbReference type="NCBI Taxonomy" id="2614577"/>
    <lineage>
        <taxon>Eukaryota</taxon>
        <taxon>Fungi</taxon>
        <taxon>Dikarya</taxon>
        <taxon>Ascomycota</taxon>
        <taxon>Pezizomycotina</taxon>
        <taxon>Sordariomycetes</taxon>
        <taxon>Hypocreomycetidae</taxon>
        <taxon>Hypocreales</taxon>
        <taxon>Bionectriaceae</taxon>
        <taxon>Emericellopsis</taxon>
    </lineage>
</organism>
<dbReference type="Pfam" id="PF00293">
    <property type="entry name" value="NUDIX"/>
    <property type="match status" value="1"/>
</dbReference>
<dbReference type="EMBL" id="MU251247">
    <property type="protein sequence ID" value="KAG9256626.1"/>
    <property type="molecule type" value="Genomic_DNA"/>
</dbReference>
<dbReference type="AlphaFoldDB" id="A0A9P7ZRS8"/>
<gene>
    <name evidence="2" type="ORF">F5Z01DRAFT_479951</name>
</gene>
<dbReference type="InterPro" id="IPR015797">
    <property type="entry name" value="NUDIX_hydrolase-like_dom_sf"/>
</dbReference>
<evidence type="ECO:0000313" key="2">
    <source>
        <dbReference type="EMBL" id="KAG9256626.1"/>
    </source>
</evidence>
<dbReference type="PANTHER" id="PTHR13622:SF8">
    <property type="entry name" value="THIAMIN PYROPHOSPHOKINASE 1"/>
    <property type="match status" value="1"/>
</dbReference>
<keyword evidence="3" id="KW-1185">Reference proteome</keyword>
<dbReference type="PROSITE" id="PS51462">
    <property type="entry name" value="NUDIX"/>
    <property type="match status" value="1"/>
</dbReference>
<dbReference type="SUPFAM" id="SSF55811">
    <property type="entry name" value="Nudix"/>
    <property type="match status" value="1"/>
</dbReference>
<dbReference type="Pfam" id="PF15916">
    <property type="entry name" value="DUF4743"/>
    <property type="match status" value="1"/>
</dbReference>
<sequence length="319" mass="35006">MSANRFLDLIDKVDNVPLDFSAVSHEPYYGLFLSPSYKLPHGYIHPATLSKLKLPPTFTVSHDNRTVTLDGPLAGVSPTQHINAALQQVVDSAIEANTFPNLNKTHSEPFRILGATGEDDIVQLERFAAPLFGIATRGAHMTCYTRTEADGDLKIWVAKRSKHLYSHPGKLDSTVAGGVKASDSPTSCILAEAMEEASLPSSLVHRSAQATGVLTLANRNPKSGLFHSEILYVYDMELPADVVPSPGDDEVEEFVLMDVEEMKQRMVDGEFKPNVCPVMVDFLIRHGHVTADTEGEGMYVEICRRLRRRLPVPIRAGAS</sequence>
<dbReference type="FunFam" id="3.90.79.10:FF:000019">
    <property type="entry name" value="Thiamin pyrophosphokinase, putative"/>
    <property type="match status" value="1"/>
</dbReference>
<dbReference type="Proteomes" id="UP000887229">
    <property type="component" value="Unassembled WGS sequence"/>
</dbReference>
<keyword evidence="2" id="KW-0378">Hydrolase</keyword>
<feature type="domain" description="Nudix hydrolase" evidence="1">
    <location>
        <begin position="136"/>
        <end position="281"/>
    </location>
</feature>
<name>A0A9P7ZRS8_9HYPO</name>
<dbReference type="InterPro" id="IPR000086">
    <property type="entry name" value="NUDIX_hydrolase_dom"/>
</dbReference>
<reference evidence="2" key="1">
    <citation type="journal article" date="2021" name="IMA Fungus">
        <title>Genomic characterization of three marine fungi, including Emericellopsis atlantica sp. nov. with signatures of a generalist lifestyle and marine biomass degradation.</title>
        <authorList>
            <person name="Hagestad O.C."/>
            <person name="Hou L."/>
            <person name="Andersen J.H."/>
            <person name="Hansen E.H."/>
            <person name="Altermark B."/>
            <person name="Li C."/>
            <person name="Kuhnert E."/>
            <person name="Cox R.J."/>
            <person name="Crous P.W."/>
            <person name="Spatafora J.W."/>
            <person name="Lail K."/>
            <person name="Amirebrahimi M."/>
            <person name="Lipzen A."/>
            <person name="Pangilinan J."/>
            <person name="Andreopoulos W."/>
            <person name="Hayes R.D."/>
            <person name="Ng V."/>
            <person name="Grigoriev I.V."/>
            <person name="Jackson S.A."/>
            <person name="Sutton T.D.S."/>
            <person name="Dobson A.D.W."/>
            <person name="Rama T."/>
        </authorList>
    </citation>
    <scope>NUCLEOTIDE SEQUENCE</scope>
    <source>
        <strain evidence="2">TS7</strain>
    </source>
</reference>
<dbReference type="CDD" id="cd03676">
    <property type="entry name" value="NUDIX_Tnr3_like"/>
    <property type="match status" value="1"/>
</dbReference>
<protein>
    <submittedName>
        <fullName evidence="2">NUDIX hydrolase domain-like protein</fullName>
    </submittedName>
</protein>
<proteinExistence type="predicted"/>
<dbReference type="PANTHER" id="PTHR13622">
    <property type="entry name" value="THIAMIN PYROPHOSPHOKINASE"/>
    <property type="match status" value="1"/>
</dbReference>
<dbReference type="OrthoDB" id="10261522at2759"/>
<dbReference type="GO" id="GO:0044715">
    <property type="term" value="F:8-oxo-dGDP phosphatase activity"/>
    <property type="evidence" value="ECO:0007669"/>
    <property type="project" value="UniProtKB-ARBA"/>
</dbReference>
<dbReference type="InterPro" id="IPR031804">
    <property type="entry name" value="DUF4743"/>
</dbReference>
<accession>A0A9P7ZRS8</accession>
<dbReference type="Gene3D" id="3.90.79.10">
    <property type="entry name" value="Nucleoside Triphosphate Pyrophosphohydrolase"/>
    <property type="match status" value="1"/>
</dbReference>